<dbReference type="SUPFAM" id="SSF75005">
    <property type="entry name" value="Arabinanase/levansucrase/invertase"/>
    <property type="match status" value="1"/>
</dbReference>
<evidence type="ECO:0000256" key="3">
    <source>
        <dbReference type="ARBA" id="ARBA00024356"/>
    </source>
</evidence>
<comment type="similarity">
    <text evidence="3">Belongs to the glycosyl hydrolase 130 family.</text>
</comment>
<comment type="caution">
    <text evidence="5">The sequence shown here is derived from an EMBL/GenBank/DDBJ whole genome shotgun (WGS) entry which is preliminary data.</text>
</comment>
<dbReference type="Gene3D" id="2.115.10.20">
    <property type="entry name" value="Glycosyl hydrolase domain, family 43"/>
    <property type="match status" value="1"/>
</dbReference>
<evidence type="ECO:0000256" key="4">
    <source>
        <dbReference type="SAM" id="SignalP"/>
    </source>
</evidence>
<keyword evidence="1" id="KW-0328">Glycosyltransferase</keyword>
<dbReference type="GO" id="GO:0016787">
    <property type="term" value="F:hydrolase activity"/>
    <property type="evidence" value="ECO:0007669"/>
    <property type="project" value="UniProtKB-KW"/>
</dbReference>
<gene>
    <name evidence="5" type="ORF">HNP25_001624</name>
</gene>
<keyword evidence="2" id="KW-0808">Transferase</keyword>
<evidence type="ECO:0000313" key="6">
    <source>
        <dbReference type="Proteomes" id="UP000524404"/>
    </source>
</evidence>
<dbReference type="RefSeq" id="WP_184133002.1">
    <property type="nucleotide sequence ID" value="NZ_JACHKT010000009.1"/>
</dbReference>
<feature type="signal peptide" evidence="4">
    <location>
        <begin position="1"/>
        <end position="18"/>
    </location>
</feature>
<dbReference type="PIRSF" id="PIRSF016202">
    <property type="entry name" value="PH1107"/>
    <property type="match status" value="1"/>
</dbReference>
<dbReference type="EMBL" id="JACHKT010000009">
    <property type="protein sequence ID" value="MBB6002972.1"/>
    <property type="molecule type" value="Genomic_DNA"/>
</dbReference>
<dbReference type="GO" id="GO:0016757">
    <property type="term" value="F:glycosyltransferase activity"/>
    <property type="evidence" value="ECO:0007669"/>
    <property type="project" value="UniProtKB-KW"/>
</dbReference>
<keyword evidence="6" id="KW-1185">Reference proteome</keyword>
<evidence type="ECO:0000256" key="1">
    <source>
        <dbReference type="ARBA" id="ARBA00022676"/>
    </source>
</evidence>
<dbReference type="InterPro" id="IPR023296">
    <property type="entry name" value="Glyco_hydro_beta-prop_sf"/>
</dbReference>
<accession>A0A841EHT9</accession>
<dbReference type="AlphaFoldDB" id="A0A841EHT9"/>
<proteinExistence type="inferred from homology"/>
<protein>
    <submittedName>
        <fullName evidence="5">Putative GH43/DUF377 family glycosyl hydrolase</fullName>
    </submittedName>
</protein>
<evidence type="ECO:0000313" key="5">
    <source>
        <dbReference type="EMBL" id="MBB6002972.1"/>
    </source>
</evidence>
<keyword evidence="4" id="KW-0732">Signal</keyword>
<feature type="chain" id="PRO_5032824000" evidence="4">
    <location>
        <begin position="19"/>
        <end position="364"/>
    </location>
</feature>
<dbReference type="CDD" id="cd18610">
    <property type="entry name" value="GH130_BT3780-like"/>
    <property type="match status" value="1"/>
</dbReference>
<dbReference type="Pfam" id="PF04041">
    <property type="entry name" value="Glyco_hydro_130"/>
    <property type="match status" value="1"/>
</dbReference>
<sequence length="364" mass="40856">MKLKLLILFCFVGNLTIAQNTNWALTGFSKPKENPILSADSSYEFACPMKNTSVKWQKADVFNPAAIVRNGKVYVLFRAEDTPGTNIGFRTSRIGLAVSNDGIHFTRRKNPVLFPSKDEFAKFDNPGGCEDPRIVERADDTYVVAYTAWNRDVARLCIATSKDLIHWKKHGPAFAKAYSGKFLNVWSKSGSIITKMVNGKIIAAKIKGKYWMYWGEKGVNIATSDDLINWNPLVEENGELKYVMNIRTGKFDSDLTEPGPPAMLTSKGILLLYNGKNAKEETRDQHLPAETYSGGQVLFDANDPTKIINRLDECFIKPDLPHEMRGQYKAGTTFIEGLVYFKKKWFLYYGTADSMVGVAVKNSL</sequence>
<reference evidence="5 6" key="1">
    <citation type="submission" date="2020-08" db="EMBL/GenBank/DDBJ databases">
        <title>Functional genomics of gut bacteria from endangered species of beetles.</title>
        <authorList>
            <person name="Carlos-Shanley C."/>
        </authorList>
    </citation>
    <scope>NUCLEOTIDE SEQUENCE [LARGE SCALE GENOMIC DNA]</scope>
    <source>
        <strain evidence="5 6">S00070</strain>
    </source>
</reference>
<dbReference type="InterPro" id="IPR007184">
    <property type="entry name" value="Mannoside_phosphorylase"/>
</dbReference>
<organism evidence="5 6">
    <name type="scientific">Arcicella rosea</name>
    <dbReference type="NCBI Taxonomy" id="502909"/>
    <lineage>
        <taxon>Bacteria</taxon>
        <taxon>Pseudomonadati</taxon>
        <taxon>Bacteroidota</taxon>
        <taxon>Cytophagia</taxon>
        <taxon>Cytophagales</taxon>
        <taxon>Flectobacillaceae</taxon>
        <taxon>Arcicella</taxon>
    </lineage>
</organism>
<dbReference type="Proteomes" id="UP000524404">
    <property type="component" value="Unassembled WGS sequence"/>
</dbReference>
<dbReference type="PANTHER" id="PTHR34106:SF5">
    <property type="entry name" value="GLYCOSIDASE"/>
    <property type="match status" value="1"/>
</dbReference>
<keyword evidence="5" id="KW-0378">Hydrolase</keyword>
<dbReference type="PANTHER" id="PTHR34106">
    <property type="entry name" value="GLYCOSIDASE"/>
    <property type="match status" value="1"/>
</dbReference>
<name>A0A841EHT9_9BACT</name>
<evidence type="ECO:0000256" key="2">
    <source>
        <dbReference type="ARBA" id="ARBA00022679"/>
    </source>
</evidence>